<dbReference type="NCBIfam" id="TIGR01309">
    <property type="entry name" value="uL30_arch"/>
    <property type="match status" value="1"/>
</dbReference>
<organism evidence="6 7">
    <name type="scientific">Methanobacterium paludis (strain DSM 25820 / JCM 18151 / SWAN1)</name>
    <dbReference type="NCBI Taxonomy" id="868131"/>
    <lineage>
        <taxon>Archaea</taxon>
        <taxon>Methanobacteriati</taxon>
        <taxon>Methanobacteriota</taxon>
        <taxon>Methanomada group</taxon>
        <taxon>Methanobacteria</taxon>
        <taxon>Methanobacteriales</taxon>
        <taxon>Methanobacteriaceae</taxon>
        <taxon>Methanobacterium</taxon>
    </lineage>
</organism>
<dbReference type="GO" id="GO:0003735">
    <property type="term" value="F:structural constituent of ribosome"/>
    <property type="evidence" value="ECO:0007669"/>
    <property type="project" value="UniProtKB-UniRule"/>
</dbReference>
<dbReference type="InterPro" id="IPR035808">
    <property type="entry name" value="Ribosomal_uL30_euk_arc"/>
</dbReference>
<dbReference type="GO" id="GO:0000463">
    <property type="term" value="P:maturation of LSU-rRNA from tricistronic rRNA transcript (SSU-rRNA, 5.8S rRNA, LSU-rRNA)"/>
    <property type="evidence" value="ECO:0007669"/>
    <property type="project" value="TreeGrafter"/>
</dbReference>
<dbReference type="OrthoDB" id="6379at2157"/>
<dbReference type="HAMAP" id="MF_01371_A">
    <property type="entry name" value="Ribosomal_uL30_A"/>
    <property type="match status" value="1"/>
</dbReference>
<dbReference type="Gene3D" id="1.10.15.30">
    <property type="match status" value="1"/>
</dbReference>
<dbReference type="RefSeq" id="WP_013825964.1">
    <property type="nucleotide sequence ID" value="NC_015574.1"/>
</dbReference>
<sequence length="152" mass="17065">MIAAIRIRGTTGINKDIADTLMMMRLNQINHAALIKENPSYTGMLQKAKDYITWGEIDAETLSQVIAKRGRLSGGKKVTDEYLKENTDFDSIEEFSKAVVDSKVTLDDAGIKPVFRLHPPRKGYEHTRTSFKEGGSLGYRGENIVELIMKMI</sequence>
<dbReference type="AlphaFoldDB" id="F6D7J6"/>
<feature type="domain" description="Large ribosomal subunit protein uL30-like ferredoxin-like fold" evidence="5">
    <location>
        <begin position="4"/>
        <end position="52"/>
    </location>
</feature>
<dbReference type="STRING" id="868131.MSWAN_1449"/>
<keyword evidence="2 4" id="KW-0689">Ribosomal protein</keyword>
<gene>
    <name evidence="4" type="primary">rpl30</name>
    <name evidence="6" type="ordered locus">MSWAN_1449</name>
</gene>
<dbReference type="InterPro" id="IPR036919">
    <property type="entry name" value="Ribo_uL30_ferredoxin-like_sf"/>
</dbReference>
<dbReference type="InterPro" id="IPR039699">
    <property type="entry name" value="Ribosomal_uL30"/>
</dbReference>
<evidence type="ECO:0000256" key="2">
    <source>
        <dbReference type="ARBA" id="ARBA00022980"/>
    </source>
</evidence>
<comment type="similarity">
    <text evidence="1 4">Belongs to the universal ribosomal protein uL30 family.</text>
</comment>
<keyword evidence="7" id="KW-1185">Reference proteome</keyword>
<evidence type="ECO:0000259" key="5">
    <source>
        <dbReference type="Pfam" id="PF00327"/>
    </source>
</evidence>
<dbReference type="PANTHER" id="PTHR11524:SF16">
    <property type="entry name" value="LARGE RIBOSOMAL SUBUNIT PROTEIN UL30"/>
    <property type="match status" value="1"/>
</dbReference>
<dbReference type="EMBL" id="CP002772">
    <property type="protein sequence ID" value="AEG18463.1"/>
    <property type="molecule type" value="Genomic_DNA"/>
</dbReference>
<dbReference type="KEGG" id="mew:MSWAN_1449"/>
<evidence type="ECO:0000313" key="7">
    <source>
        <dbReference type="Proteomes" id="UP000009231"/>
    </source>
</evidence>
<dbReference type="eggNOG" id="arCOG04086">
    <property type="taxonomic scope" value="Archaea"/>
</dbReference>
<evidence type="ECO:0000256" key="1">
    <source>
        <dbReference type="ARBA" id="ARBA00007594"/>
    </source>
</evidence>
<protein>
    <recommendedName>
        <fullName evidence="4">Large ribosomal subunit protein uL30</fullName>
    </recommendedName>
</protein>
<dbReference type="InterPro" id="IPR016082">
    <property type="entry name" value="Ribosomal_uL30_ferredoxin-like"/>
</dbReference>
<dbReference type="SUPFAM" id="SSF55129">
    <property type="entry name" value="Ribosomal protein L30p/L7e"/>
    <property type="match status" value="1"/>
</dbReference>
<dbReference type="Gene3D" id="3.30.1390.20">
    <property type="entry name" value="Ribosomal protein L30, ferredoxin-like fold domain"/>
    <property type="match status" value="1"/>
</dbReference>
<dbReference type="GO" id="GO:0022625">
    <property type="term" value="C:cytosolic large ribosomal subunit"/>
    <property type="evidence" value="ECO:0007669"/>
    <property type="project" value="UniProtKB-UniRule"/>
</dbReference>
<dbReference type="GO" id="GO:0003723">
    <property type="term" value="F:RNA binding"/>
    <property type="evidence" value="ECO:0007669"/>
    <property type="project" value="TreeGrafter"/>
</dbReference>
<reference evidence="6 7" key="1">
    <citation type="journal article" date="2014" name="Int. J. Syst. Evol. Microbiol.">
        <title>Methanobacterium paludis sp. nov. and a novel strain of Methanobacterium lacus isolated from northern peatlands.</title>
        <authorList>
            <person name="Cadillo-Quiroz H."/>
            <person name="Brauer S.L."/>
            <person name="Goodson N."/>
            <person name="Yavitt J.B."/>
            <person name="Zinder S.H."/>
        </authorList>
    </citation>
    <scope>NUCLEOTIDE SEQUENCE [LARGE SCALE GENOMIC DNA]</scope>
    <source>
        <strain evidence="7">DSM 25820 / JCM 18151 / SWAN1</strain>
    </source>
</reference>
<evidence type="ECO:0000256" key="4">
    <source>
        <dbReference type="HAMAP-Rule" id="MF_01371"/>
    </source>
</evidence>
<accession>F6D7J6</accession>
<dbReference type="InterPro" id="IPR005997">
    <property type="entry name" value="Ribosomal_uL30_arc"/>
</dbReference>
<dbReference type="HOGENOM" id="CLU_055156_6_0_2"/>
<dbReference type="Pfam" id="PF00327">
    <property type="entry name" value="Ribosomal_L30"/>
    <property type="match status" value="1"/>
</dbReference>
<dbReference type="Proteomes" id="UP000009231">
    <property type="component" value="Chromosome"/>
</dbReference>
<dbReference type="NCBIfam" id="NF004711">
    <property type="entry name" value="PRK06049.1"/>
    <property type="match status" value="1"/>
</dbReference>
<dbReference type="GeneID" id="10668955"/>
<evidence type="ECO:0000256" key="3">
    <source>
        <dbReference type="ARBA" id="ARBA00023274"/>
    </source>
</evidence>
<keyword evidence="3 4" id="KW-0687">Ribonucleoprotein</keyword>
<evidence type="ECO:0000313" key="6">
    <source>
        <dbReference type="EMBL" id="AEG18463.1"/>
    </source>
</evidence>
<proteinExistence type="inferred from homology"/>
<comment type="subunit">
    <text evidence="4">Part of the 50S ribosomal subunit.</text>
</comment>
<dbReference type="GO" id="GO:0006412">
    <property type="term" value="P:translation"/>
    <property type="evidence" value="ECO:0007669"/>
    <property type="project" value="UniProtKB-UniRule"/>
</dbReference>
<name>F6D7J6_METPW</name>
<dbReference type="PANTHER" id="PTHR11524">
    <property type="entry name" value="60S RIBOSOMAL PROTEIN L7"/>
    <property type="match status" value="1"/>
</dbReference>
<dbReference type="CDD" id="cd01657">
    <property type="entry name" value="Ribosomal_L7_archeal_euk"/>
    <property type="match status" value="1"/>
</dbReference>